<dbReference type="PROSITE" id="PS50823">
    <property type="entry name" value="KH_TYPE_2"/>
    <property type="match status" value="1"/>
</dbReference>
<comment type="similarity">
    <text evidence="1 8 9">Belongs to the universal ribosomal protein uS3 family.</text>
</comment>
<gene>
    <name evidence="8" type="primary">rpsC</name>
    <name evidence="11" type="ORF">SAMN06275492_10589</name>
</gene>
<dbReference type="GO" id="GO:0006412">
    <property type="term" value="P:translation"/>
    <property type="evidence" value="ECO:0007669"/>
    <property type="project" value="UniProtKB-UniRule"/>
</dbReference>
<dbReference type="AlphaFoldDB" id="A0A1X7IW57"/>
<keyword evidence="5 8" id="KW-0687">Ribonucleoprotein</keyword>
<evidence type="ECO:0000256" key="4">
    <source>
        <dbReference type="ARBA" id="ARBA00022980"/>
    </source>
</evidence>
<evidence type="ECO:0000256" key="3">
    <source>
        <dbReference type="ARBA" id="ARBA00022884"/>
    </source>
</evidence>
<dbReference type="SUPFAM" id="SSF54814">
    <property type="entry name" value="Prokaryotic type KH domain (KH-domain type II)"/>
    <property type="match status" value="1"/>
</dbReference>
<sequence>MGQKVHPVGYRVGITRDWESRWFADGKNYAKNLHEDLKLREWIKGRWEGAGISKVEIERVGKVLRFSIWTARPGVVIGKNGAEIQKIKDELQEMTGSKVMVNVQEIKNPEVEAQLVAENVAAALAHRVSFRRAMKQSIFRTMKAGGKGIKIQCAGRLGGAEIARTEWYNEGQLPLSTLRADIDYGLAEAKTMYGVIGVKVWIYRDEKAINTPAPRQPRKGRREGGRS</sequence>
<evidence type="ECO:0000256" key="7">
    <source>
        <dbReference type="ARBA" id="ARBA00035257"/>
    </source>
</evidence>
<dbReference type="Proteomes" id="UP000193355">
    <property type="component" value="Unassembled WGS sequence"/>
</dbReference>
<comment type="function">
    <text evidence="6 8">Binds the lower part of the 30S subunit head. Binds mRNA in the 70S ribosome, positioning it for translation.</text>
</comment>
<evidence type="ECO:0000256" key="5">
    <source>
        <dbReference type="ARBA" id="ARBA00023274"/>
    </source>
</evidence>
<dbReference type="InterPro" id="IPR015946">
    <property type="entry name" value="KH_dom-like_a/b"/>
</dbReference>
<dbReference type="PANTHER" id="PTHR11760:SF19">
    <property type="entry name" value="SMALL RIBOSOMAL SUBUNIT PROTEIN US3C"/>
    <property type="match status" value="1"/>
</dbReference>
<dbReference type="FunFam" id="3.30.300.20:FF:000001">
    <property type="entry name" value="30S ribosomal protein S3"/>
    <property type="match status" value="1"/>
</dbReference>
<evidence type="ECO:0000313" key="11">
    <source>
        <dbReference type="EMBL" id="SMG19080.1"/>
    </source>
</evidence>
<feature type="domain" description="KH type-2" evidence="10">
    <location>
        <begin position="39"/>
        <end position="107"/>
    </location>
</feature>
<dbReference type="SMART" id="SM00322">
    <property type="entry name" value="KH"/>
    <property type="match status" value="1"/>
</dbReference>
<evidence type="ECO:0000256" key="9">
    <source>
        <dbReference type="RuleBase" id="RU003624"/>
    </source>
</evidence>
<dbReference type="InterPro" id="IPR018280">
    <property type="entry name" value="Ribosomal_uS3_CS"/>
</dbReference>
<proteinExistence type="inferred from homology"/>
<dbReference type="GO" id="GO:0022627">
    <property type="term" value="C:cytosolic small ribosomal subunit"/>
    <property type="evidence" value="ECO:0007669"/>
    <property type="project" value="TreeGrafter"/>
</dbReference>
<evidence type="ECO:0000313" key="12">
    <source>
        <dbReference type="Proteomes" id="UP000193355"/>
    </source>
</evidence>
<dbReference type="RefSeq" id="WP_085543988.1">
    <property type="nucleotide sequence ID" value="NZ_FXBB01000005.1"/>
</dbReference>
<dbReference type="InterPro" id="IPR005704">
    <property type="entry name" value="Ribosomal_uS3_bac-typ"/>
</dbReference>
<dbReference type="InterPro" id="IPR036419">
    <property type="entry name" value="Ribosomal_S3_C_sf"/>
</dbReference>
<dbReference type="STRING" id="561720.SAMN06275492_10589"/>
<comment type="subunit">
    <text evidence="8">Part of the 30S ribosomal subunit. Forms a tight complex with proteins S10 and S14.</text>
</comment>
<evidence type="ECO:0000256" key="2">
    <source>
        <dbReference type="ARBA" id="ARBA00022730"/>
    </source>
</evidence>
<dbReference type="PROSITE" id="PS00548">
    <property type="entry name" value="RIBOSOMAL_S3"/>
    <property type="match status" value="1"/>
</dbReference>
<dbReference type="InterPro" id="IPR009019">
    <property type="entry name" value="KH_sf_prok-type"/>
</dbReference>
<evidence type="ECO:0000256" key="1">
    <source>
        <dbReference type="ARBA" id="ARBA00010761"/>
    </source>
</evidence>
<dbReference type="Pfam" id="PF07650">
    <property type="entry name" value="KH_2"/>
    <property type="match status" value="1"/>
</dbReference>
<dbReference type="InterPro" id="IPR004044">
    <property type="entry name" value="KH_dom_type_2"/>
</dbReference>
<accession>A0A1X7IW57</accession>
<dbReference type="GO" id="GO:0019843">
    <property type="term" value="F:rRNA binding"/>
    <property type="evidence" value="ECO:0007669"/>
    <property type="project" value="UniProtKB-UniRule"/>
</dbReference>
<keyword evidence="12" id="KW-1185">Reference proteome</keyword>
<name>A0A1X7IW57_9BACT</name>
<dbReference type="InterPro" id="IPR004087">
    <property type="entry name" value="KH_dom"/>
</dbReference>
<evidence type="ECO:0000256" key="6">
    <source>
        <dbReference type="ARBA" id="ARBA00024998"/>
    </source>
</evidence>
<protein>
    <recommendedName>
        <fullName evidence="7 8">Small ribosomal subunit protein uS3</fullName>
    </recommendedName>
</protein>
<dbReference type="InterPro" id="IPR057258">
    <property type="entry name" value="Ribosomal_uS3"/>
</dbReference>
<dbReference type="Gene3D" id="3.30.300.20">
    <property type="match status" value="1"/>
</dbReference>
<dbReference type="Pfam" id="PF00189">
    <property type="entry name" value="Ribosomal_S3_C"/>
    <property type="match status" value="1"/>
</dbReference>
<keyword evidence="4 8" id="KW-0689">Ribosomal protein</keyword>
<dbReference type="NCBIfam" id="TIGR01009">
    <property type="entry name" value="rpsC_bact"/>
    <property type="match status" value="1"/>
</dbReference>
<dbReference type="CDD" id="cd02412">
    <property type="entry name" value="KH-II_30S_S3"/>
    <property type="match status" value="1"/>
</dbReference>
<evidence type="ECO:0000256" key="8">
    <source>
        <dbReference type="HAMAP-Rule" id="MF_01309"/>
    </source>
</evidence>
<reference evidence="12" key="1">
    <citation type="submission" date="2017-04" db="EMBL/GenBank/DDBJ databases">
        <authorList>
            <person name="Varghese N."/>
            <person name="Submissions S."/>
        </authorList>
    </citation>
    <scope>NUCLEOTIDE SEQUENCE [LARGE SCALE GENOMIC DNA]</scope>
    <source>
        <strain evidence="12">USBA 82</strain>
    </source>
</reference>
<dbReference type="PANTHER" id="PTHR11760">
    <property type="entry name" value="30S/40S RIBOSOMAL PROTEIN S3"/>
    <property type="match status" value="1"/>
</dbReference>
<keyword evidence="2 8" id="KW-0699">rRNA-binding</keyword>
<dbReference type="GO" id="GO:0003735">
    <property type="term" value="F:structural constituent of ribosome"/>
    <property type="evidence" value="ECO:0007669"/>
    <property type="project" value="InterPro"/>
</dbReference>
<dbReference type="HAMAP" id="MF_01309_B">
    <property type="entry name" value="Ribosomal_uS3_B"/>
    <property type="match status" value="1"/>
</dbReference>
<evidence type="ECO:0000259" key="10">
    <source>
        <dbReference type="PROSITE" id="PS50823"/>
    </source>
</evidence>
<organism evidence="11 12">
    <name type="scientific">Dethiosulfovibrio salsuginis</name>
    <dbReference type="NCBI Taxonomy" id="561720"/>
    <lineage>
        <taxon>Bacteria</taxon>
        <taxon>Thermotogati</taxon>
        <taxon>Synergistota</taxon>
        <taxon>Synergistia</taxon>
        <taxon>Synergistales</taxon>
        <taxon>Dethiosulfovibrionaceae</taxon>
        <taxon>Dethiosulfovibrio</taxon>
    </lineage>
</organism>
<dbReference type="EMBL" id="FXBB01000005">
    <property type="protein sequence ID" value="SMG19080.1"/>
    <property type="molecule type" value="Genomic_DNA"/>
</dbReference>
<dbReference type="Gene3D" id="3.30.1140.32">
    <property type="entry name" value="Ribosomal protein S3, C-terminal domain"/>
    <property type="match status" value="1"/>
</dbReference>
<dbReference type="OrthoDB" id="9806396at2"/>
<keyword evidence="3 8" id="KW-0694">RNA-binding</keyword>
<dbReference type="SUPFAM" id="SSF54821">
    <property type="entry name" value="Ribosomal protein S3 C-terminal domain"/>
    <property type="match status" value="1"/>
</dbReference>
<dbReference type="GO" id="GO:0003729">
    <property type="term" value="F:mRNA binding"/>
    <property type="evidence" value="ECO:0007669"/>
    <property type="project" value="UniProtKB-UniRule"/>
</dbReference>
<dbReference type="InterPro" id="IPR001351">
    <property type="entry name" value="Ribosomal_uS3_C"/>
</dbReference>